<dbReference type="EMBL" id="CAKOEU010000008">
    <property type="protein sequence ID" value="CAH1857127.1"/>
    <property type="molecule type" value="Genomic_DNA"/>
</dbReference>
<feature type="transmembrane region" description="Helical" evidence="2">
    <location>
        <begin position="32"/>
        <end position="50"/>
    </location>
</feature>
<keyword evidence="1" id="KW-0732">Signal</keyword>
<dbReference type="Gene3D" id="2.60.40.1240">
    <property type="match status" value="1"/>
</dbReference>
<dbReference type="Proteomes" id="UP000838102">
    <property type="component" value="Unassembled WGS sequence"/>
</dbReference>
<dbReference type="Pfam" id="PF16729">
    <property type="entry name" value="DUF5067"/>
    <property type="match status" value="1"/>
</dbReference>
<keyword evidence="2" id="KW-1133">Transmembrane helix</keyword>
<proteinExistence type="predicted"/>
<keyword evidence="2" id="KW-0472">Membrane</keyword>
<evidence type="ECO:0000313" key="5">
    <source>
        <dbReference type="Proteomes" id="UP000838102"/>
    </source>
</evidence>
<sequence>MKQDERKVLGILAIVFGGISLLLSWIPIINNIAFIFGIIGLVFGIISLFINRKNKKILAIIGTSLSVVSMIIVLGTQATYSKAIDKAAGVTTTKSSNTKTSKIMNTDIDLNNGNQTIKVTDYKILKPGEGNNKYGDKTLIAFWYTTTNHSDKELDPMSAWISSNIKVVQDNDKDKVNTLNVGILPDEKFVDSQSQKIKKDGTVENAVSYELTDDSTPVKVTFEKSITNNTVVAEQTFDVK</sequence>
<reference evidence="4" key="1">
    <citation type="submission" date="2022-03" db="EMBL/GenBank/DDBJ databases">
        <authorList>
            <person name="Hettiarachchi G."/>
        </authorList>
    </citation>
    <scope>NUCLEOTIDE SEQUENCE</scope>
    <source>
        <strain evidence="4">LMG 32447</strain>
    </source>
</reference>
<feature type="transmembrane region" description="Helical" evidence="2">
    <location>
        <begin position="7"/>
        <end position="26"/>
    </location>
</feature>
<keyword evidence="5" id="KW-1185">Reference proteome</keyword>
<keyword evidence="2" id="KW-0812">Transmembrane</keyword>
<comment type="caution">
    <text evidence="4">The sequence shown here is derived from an EMBL/GenBank/DDBJ whole genome shotgun (WGS) entry which is preliminary data.</text>
</comment>
<feature type="domain" description="DUF5067" evidence="3">
    <location>
        <begin position="92"/>
        <end position="224"/>
    </location>
</feature>
<accession>A0ABM9D337</accession>
<name>A0ABM9D337_9LACO</name>
<evidence type="ECO:0000313" key="4">
    <source>
        <dbReference type="EMBL" id="CAH1857127.1"/>
    </source>
</evidence>
<gene>
    <name evidence="4" type="ORF">LMG032447_01453</name>
</gene>
<evidence type="ECO:0000256" key="1">
    <source>
        <dbReference type="ARBA" id="ARBA00022729"/>
    </source>
</evidence>
<evidence type="ECO:0000259" key="3">
    <source>
        <dbReference type="Pfam" id="PF16729"/>
    </source>
</evidence>
<evidence type="ECO:0000256" key="2">
    <source>
        <dbReference type="SAM" id="Phobius"/>
    </source>
</evidence>
<protein>
    <recommendedName>
        <fullName evidence="3">DUF5067 domain-containing protein</fullName>
    </recommendedName>
</protein>
<dbReference type="InterPro" id="IPR029050">
    <property type="entry name" value="Immunoprotect_excell_Ig-like"/>
</dbReference>
<organism evidence="4 5">
    <name type="scientific">Convivina praedatoris</name>
    <dbReference type="NCBI Taxonomy" id="2880963"/>
    <lineage>
        <taxon>Bacteria</taxon>
        <taxon>Bacillati</taxon>
        <taxon>Bacillota</taxon>
        <taxon>Bacilli</taxon>
        <taxon>Lactobacillales</taxon>
        <taxon>Lactobacillaceae</taxon>
        <taxon>Convivina</taxon>
    </lineage>
</organism>
<dbReference type="RefSeq" id="WP_248706771.1">
    <property type="nucleotide sequence ID" value="NZ_CAKOEU010000008.1"/>
</dbReference>
<dbReference type="InterPro" id="IPR031989">
    <property type="entry name" value="DUF5067"/>
</dbReference>
<feature type="transmembrane region" description="Helical" evidence="2">
    <location>
        <begin position="57"/>
        <end position="76"/>
    </location>
</feature>